<protein>
    <submittedName>
        <fullName evidence="2">Plasmid stability protein</fullName>
    </submittedName>
</protein>
<dbReference type="SUPFAM" id="SSF47598">
    <property type="entry name" value="Ribbon-helix-helix"/>
    <property type="match status" value="1"/>
</dbReference>
<reference evidence="3" key="1">
    <citation type="submission" date="2016-06" db="EMBL/GenBank/DDBJ databases">
        <authorList>
            <person name="Varghese N."/>
            <person name="Submissions Spin"/>
        </authorList>
    </citation>
    <scope>NUCLEOTIDE SEQUENCE [LARGE SCALE GENOMIC DNA]</scope>
    <source>
        <strain evidence="3">DSM 45647</strain>
    </source>
</reference>
<name>A0A1C5K5L9_9ACTN</name>
<organism evidence="2 3">
    <name type="scientific">Micromonospora humi</name>
    <dbReference type="NCBI Taxonomy" id="745366"/>
    <lineage>
        <taxon>Bacteria</taxon>
        <taxon>Bacillati</taxon>
        <taxon>Actinomycetota</taxon>
        <taxon>Actinomycetes</taxon>
        <taxon>Micromonosporales</taxon>
        <taxon>Micromonosporaceae</taxon>
        <taxon>Micromonospora</taxon>
    </lineage>
</organism>
<dbReference type="Gene3D" id="1.10.1220.10">
    <property type="entry name" value="Met repressor-like"/>
    <property type="match status" value="1"/>
</dbReference>
<dbReference type="EMBL" id="FMDM01000020">
    <property type="protein sequence ID" value="SCG78092.1"/>
    <property type="molecule type" value="Genomic_DNA"/>
</dbReference>
<sequence>MAALSIRDLDDAVREKLRIRAARHGKSMESEIRDILTAAVAEDVAGADLFSALTARFTGLGGVELDLPARSTRPRAASLPE</sequence>
<dbReference type="InterPro" id="IPR010985">
    <property type="entry name" value="Ribbon_hlx_hlx"/>
</dbReference>
<evidence type="ECO:0000313" key="2">
    <source>
        <dbReference type="EMBL" id="SCG78092.1"/>
    </source>
</evidence>
<proteinExistence type="predicted"/>
<accession>A0A1C5K5L9</accession>
<keyword evidence="3" id="KW-1185">Reference proteome</keyword>
<gene>
    <name evidence="2" type="ORF">GA0070213_12026</name>
</gene>
<dbReference type="Proteomes" id="UP000199360">
    <property type="component" value="Unassembled WGS sequence"/>
</dbReference>
<dbReference type="OrthoDB" id="2389872at2"/>
<dbReference type="InterPro" id="IPR053853">
    <property type="entry name" value="FitA-like_RHH"/>
</dbReference>
<evidence type="ECO:0000259" key="1">
    <source>
        <dbReference type="Pfam" id="PF22513"/>
    </source>
</evidence>
<dbReference type="InterPro" id="IPR013321">
    <property type="entry name" value="Arc_rbn_hlx_hlx"/>
</dbReference>
<feature type="domain" description="Antitoxin FitA-like ribbon-helix-helix" evidence="1">
    <location>
        <begin position="2"/>
        <end position="40"/>
    </location>
</feature>
<evidence type="ECO:0000313" key="3">
    <source>
        <dbReference type="Proteomes" id="UP000199360"/>
    </source>
</evidence>
<dbReference type="Pfam" id="PF22513">
    <property type="entry name" value="FitA-like_RHH"/>
    <property type="match status" value="1"/>
</dbReference>
<dbReference type="STRING" id="745366.GA0070213_12026"/>
<dbReference type="AlphaFoldDB" id="A0A1C5K5L9"/>
<dbReference type="RefSeq" id="WP_091071216.1">
    <property type="nucleotide sequence ID" value="NZ_FMDM01000020.1"/>
</dbReference>
<dbReference type="GO" id="GO:0006355">
    <property type="term" value="P:regulation of DNA-templated transcription"/>
    <property type="evidence" value="ECO:0007669"/>
    <property type="project" value="InterPro"/>
</dbReference>